<reference evidence="1 2" key="1">
    <citation type="journal article" date="2010" name="Science">
        <title>Genomic comparison of the ants Camponotus floridanus and Harpegnathos saltator.</title>
        <authorList>
            <person name="Bonasio R."/>
            <person name="Zhang G."/>
            <person name="Ye C."/>
            <person name="Mutti N.S."/>
            <person name="Fang X."/>
            <person name="Qin N."/>
            <person name="Donahue G."/>
            <person name="Yang P."/>
            <person name="Li Q."/>
            <person name="Li C."/>
            <person name="Zhang P."/>
            <person name="Huang Z."/>
            <person name="Berger S.L."/>
            <person name="Reinberg D."/>
            <person name="Wang J."/>
            <person name="Liebig J."/>
        </authorList>
    </citation>
    <scope>NUCLEOTIDE SEQUENCE [LARGE SCALE GENOMIC DNA]</scope>
    <source>
        <strain evidence="2">C129</strain>
    </source>
</reference>
<evidence type="ECO:0000313" key="2">
    <source>
        <dbReference type="Proteomes" id="UP000000311"/>
    </source>
</evidence>
<dbReference type="AlphaFoldDB" id="E2A455"/>
<name>E2A455_CAMFO</name>
<sequence>MHTLSISSMRRELITMQSCLNWLGHHTTLPALAGLPHVQAPRIVRGEGTHVNQAPRREQKTATSTSLFLGYAKSSFLRSN</sequence>
<gene>
    <name evidence="1" type="ORF">EAG_08754</name>
</gene>
<dbReference type="InParanoid" id="E2A455"/>
<accession>E2A455</accession>
<dbReference type="EMBL" id="GL436533">
    <property type="protein sequence ID" value="EFN71784.1"/>
    <property type="molecule type" value="Genomic_DNA"/>
</dbReference>
<organism evidence="2">
    <name type="scientific">Camponotus floridanus</name>
    <name type="common">Florida carpenter ant</name>
    <dbReference type="NCBI Taxonomy" id="104421"/>
    <lineage>
        <taxon>Eukaryota</taxon>
        <taxon>Metazoa</taxon>
        <taxon>Ecdysozoa</taxon>
        <taxon>Arthropoda</taxon>
        <taxon>Hexapoda</taxon>
        <taxon>Insecta</taxon>
        <taxon>Pterygota</taxon>
        <taxon>Neoptera</taxon>
        <taxon>Endopterygota</taxon>
        <taxon>Hymenoptera</taxon>
        <taxon>Apocrita</taxon>
        <taxon>Aculeata</taxon>
        <taxon>Formicoidea</taxon>
        <taxon>Formicidae</taxon>
        <taxon>Formicinae</taxon>
        <taxon>Camponotus</taxon>
    </lineage>
</organism>
<proteinExistence type="predicted"/>
<keyword evidence="2" id="KW-1185">Reference proteome</keyword>
<protein>
    <submittedName>
        <fullName evidence="1">Uncharacterized protein</fullName>
    </submittedName>
</protein>
<evidence type="ECO:0000313" key="1">
    <source>
        <dbReference type="EMBL" id="EFN71784.1"/>
    </source>
</evidence>
<dbReference type="Proteomes" id="UP000000311">
    <property type="component" value="Unassembled WGS sequence"/>
</dbReference>